<dbReference type="PROSITE" id="PS50943">
    <property type="entry name" value="HTH_CROC1"/>
    <property type="match status" value="1"/>
</dbReference>
<feature type="domain" description="HTH cro/C1-type" evidence="1">
    <location>
        <begin position="74"/>
        <end position="91"/>
    </location>
</feature>
<dbReference type="EMBL" id="PCSK01000017">
    <property type="protein sequence ID" value="PIP46358.1"/>
    <property type="molecule type" value="Genomic_DNA"/>
</dbReference>
<dbReference type="Proteomes" id="UP000230007">
    <property type="component" value="Unassembled WGS sequence"/>
</dbReference>
<gene>
    <name evidence="2" type="ORF">COX15_00825</name>
</gene>
<reference evidence="2 3" key="1">
    <citation type="submission" date="2017-09" db="EMBL/GenBank/DDBJ databases">
        <title>Depth-based differentiation of microbial function through sediment-hosted aquifers and enrichment of novel symbionts in the deep terrestrial subsurface.</title>
        <authorList>
            <person name="Probst A.J."/>
            <person name="Ladd B."/>
            <person name="Jarett J.K."/>
            <person name="Geller-Mcgrath D.E."/>
            <person name="Sieber C.M."/>
            <person name="Emerson J.B."/>
            <person name="Anantharaman K."/>
            <person name="Thomas B.C."/>
            <person name="Malmstrom R."/>
            <person name="Stieglmeier M."/>
            <person name="Klingl A."/>
            <person name="Woyke T."/>
            <person name="Ryan C.M."/>
            <person name="Banfield J.F."/>
        </authorList>
    </citation>
    <scope>NUCLEOTIDE SEQUENCE [LARGE SCALE GENOMIC DNA]</scope>
    <source>
        <strain evidence="2">CG23_combo_of_CG06-09_8_20_14_all_42_19</strain>
    </source>
</reference>
<feature type="non-terminal residue" evidence="2">
    <location>
        <position position="1"/>
    </location>
</feature>
<dbReference type="AlphaFoldDB" id="A0A2H0AP06"/>
<accession>A0A2H0AP06</accession>
<proteinExistence type="predicted"/>
<name>A0A2H0AP06_9BACT</name>
<evidence type="ECO:0000313" key="3">
    <source>
        <dbReference type="Proteomes" id="UP000230007"/>
    </source>
</evidence>
<organism evidence="2 3">
    <name type="scientific">Candidatus Colwellbacteria bacterium CG23_combo_of_CG06-09_8_20_14_all_42_19</name>
    <dbReference type="NCBI Taxonomy" id="1974541"/>
    <lineage>
        <taxon>Bacteria</taxon>
        <taxon>Candidatus Colwelliibacteriota</taxon>
    </lineage>
</organism>
<protein>
    <recommendedName>
        <fullName evidence="1">HTH cro/C1-type domain-containing protein</fullName>
    </recommendedName>
</protein>
<comment type="caution">
    <text evidence="2">The sequence shown here is derived from an EMBL/GenBank/DDBJ whole genome shotgun (WGS) entry which is preliminary data.</text>
</comment>
<evidence type="ECO:0000259" key="1">
    <source>
        <dbReference type="PROSITE" id="PS50943"/>
    </source>
</evidence>
<sequence length="92" mass="10065">QSGPEGPRPQFEGGAYGVKFSSKKVRPSSRNFVSLRGKDFNQKAPPVGKRRVWLARYAGSPAVFKSSIVNKPCVQIMVKIAKAFGISIEDLL</sequence>
<evidence type="ECO:0000313" key="2">
    <source>
        <dbReference type="EMBL" id="PIP46358.1"/>
    </source>
</evidence>
<dbReference type="InterPro" id="IPR001387">
    <property type="entry name" value="Cro/C1-type_HTH"/>
</dbReference>